<keyword evidence="1" id="KW-1133">Transmembrane helix</keyword>
<dbReference type="PATRIC" id="fig|1094552.3.peg.920"/>
<name>J0Q200_9HYPH</name>
<accession>J0Q200</accession>
<keyword evidence="1" id="KW-0472">Membrane</keyword>
<dbReference type="AlphaFoldDB" id="J0Q200"/>
<keyword evidence="1" id="KW-0812">Transmembrane</keyword>
<organism evidence="2 3">
    <name type="scientific">Bartonella birtlesii LL-WM9</name>
    <dbReference type="NCBI Taxonomy" id="1094552"/>
    <lineage>
        <taxon>Bacteria</taxon>
        <taxon>Pseudomonadati</taxon>
        <taxon>Pseudomonadota</taxon>
        <taxon>Alphaproteobacteria</taxon>
        <taxon>Hyphomicrobiales</taxon>
        <taxon>Bartonellaceae</taxon>
        <taxon>Bartonella</taxon>
    </lineage>
</organism>
<evidence type="ECO:0000313" key="3">
    <source>
        <dbReference type="Proteomes" id="UP000008748"/>
    </source>
</evidence>
<feature type="transmembrane region" description="Helical" evidence="1">
    <location>
        <begin position="12"/>
        <end position="34"/>
    </location>
</feature>
<proteinExistence type="predicted"/>
<dbReference type="RefSeq" id="WP_006589767.1">
    <property type="nucleotide sequence ID" value="NZ_JH725077.1"/>
</dbReference>
<comment type="caution">
    <text evidence="2">The sequence shown here is derived from an EMBL/GenBank/DDBJ whole genome shotgun (WGS) entry which is preliminary data.</text>
</comment>
<protein>
    <submittedName>
        <fullName evidence="2">Uncharacterized protein</fullName>
    </submittedName>
</protein>
<dbReference type="EMBL" id="AIMC01000018">
    <property type="protein sequence ID" value="EJF76584.1"/>
    <property type="molecule type" value="Genomic_DNA"/>
</dbReference>
<evidence type="ECO:0000256" key="1">
    <source>
        <dbReference type="SAM" id="Phobius"/>
    </source>
</evidence>
<sequence length="52" mass="6164">MFLITKLFGLLALVGLIIIAVLNSMLIIGIYYFFVKRIRVYLKMDKELNERR</sequence>
<dbReference type="HOGENOM" id="CLU_3077163_0_0_5"/>
<evidence type="ECO:0000313" key="2">
    <source>
        <dbReference type="EMBL" id="EJF76584.1"/>
    </source>
</evidence>
<keyword evidence="3" id="KW-1185">Reference proteome</keyword>
<reference evidence="2 3" key="1">
    <citation type="submission" date="2012-03" db="EMBL/GenBank/DDBJ databases">
        <title>The Genome Sequence of Bartonella birtlesii LL-WM9.</title>
        <authorList>
            <consortium name="The Broad Institute Genome Sequencing Platform"/>
            <consortium name="The Broad Institute Genome Sequencing Center for Infectious Disease"/>
            <person name="Feldgarden M."/>
            <person name="Kirby J."/>
            <person name="Kosoy M."/>
            <person name="Birtles R."/>
            <person name="Probert W.S."/>
            <person name="Chiaraviglio L."/>
            <person name="Young S.K."/>
            <person name="Zeng Q."/>
            <person name="Gargeya S."/>
            <person name="Fitzgerald M."/>
            <person name="Haas B."/>
            <person name="Abouelleil A."/>
            <person name="Alvarado L."/>
            <person name="Arachchi H.M."/>
            <person name="Berlin A."/>
            <person name="Chapman S.B."/>
            <person name="Gearin G."/>
            <person name="Goldberg J."/>
            <person name="Griggs A."/>
            <person name="Gujja S."/>
            <person name="Hansen M."/>
            <person name="Heiman D."/>
            <person name="Howarth C."/>
            <person name="Larimer J."/>
            <person name="Lui A."/>
            <person name="MacDonald P.J.P."/>
            <person name="McCowen C."/>
            <person name="Montmayeur A."/>
            <person name="Murphy C."/>
            <person name="Neiman D."/>
            <person name="Pearson M."/>
            <person name="Priest M."/>
            <person name="Roberts A."/>
            <person name="Saif S."/>
            <person name="Shea T."/>
            <person name="Sisk P."/>
            <person name="Stolte C."/>
            <person name="Sykes S."/>
            <person name="Wortman J."/>
            <person name="Nusbaum C."/>
            <person name="Birren B."/>
        </authorList>
    </citation>
    <scope>NUCLEOTIDE SEQUENCE [LARGE SCALE GENOMIC DNA]</scope>
    <source>
        <strain evidence="2 3">LL-WM9</strain>
    </source>
</reference>
<dbReference type="Proteomes" id="UP000008748">
    <property type="component" value="Unassembled WGS sequence"/>
</dbReference>
<gene>
    <name evidence="2" type="ORF">ME7_00841</name>
</gene>